<dbReference type="Pfam" id="PF04450">
    <property type="entry name" value="BSP"/>
    <property type="match status" value="1"/>
</dbReference>
<evidence type="ECO:0000256" key="1">
    <source>
        <dbReference type="SAM" id="SignalP"/>
    </source>
</evidence>
<dbReference type="PANTHER" id="PTHR33321:SF12">
    <property type="entry name" value="PLANT BASIC SECRETORY PROTEIN (BSP) FAMILY PROTEIN"/>
    <property type="match status" value="1"/>
</dbReference>
<organism evidence="2 3">
    <name type="scientific">Granulicella cerasi</name>
    <dbReference type="NCBI Taxonomy" id="741063"/>
    <lineage>
        <taxon>Bacteria</taxon>
        <taxon>Pseudomonadati</taxon>
        <taxon>Acidobacteriota</taxon>
        <taxon>Terriglobia</taxon>
        <taxon>Terriglobales</taxon>
        <taxon>Acidobacteriaceae</taxon>
        <taxon>Granulicella</taxon>
    </lineage>
</organism>
<reference evidence="3" key="1">
    <citation type="journal article" date="2019" name="Int. J. Syst. Evol. Microbiol.">
        <title>The Global Catalogue of Microorganisms (GCM) 10K type strain sequencing project: providing services to taxonomists for standard genome sequencing and annotation.</title>
        <authorList>
            <consortium name="The Broad Institute Genomics Platform"/>
            <consortium name="The Broad Institute Genome Sequencing Center for Infectious Disease"/>
            <person name="Wu L."/>
            <person name="Ma J."/>
        </authorList>
    </citation>
    <scope>NUCLEOTIDE SEQUENCE [LARGE SCALE GENOMIC DNA]</scope>
    <source>
        <strain evidence="3">CGMCC 1.16026</strain>
    </source>
</reference>
<accession>A0ABW1Z8U9</accession>
<keyword evidence="3" id="KW-1185">Reference proteome</keyword>
<dbReference type="RefSeq" id="WP_263371340.1">
    <property type="nucleotide sequence ID" value="NZ_JAGSYD010000003.1"/>
</dbReference>
<dbReference type="EMBL" id="JBHSWI010000001">
    <property type="protein sequence ID" value="MFC6644932.1"/>
    <property type="molecule type" value="Genomic_DNA"/>
</dbReference>
<name>A0ABW1Z8U9_9BACT</name>
<sequence>MKPLTLALPLALCLCASSAHASDKNLHPSFPMDDGKATLTFDFTNAPDLADWGMEKIAPAIERWYPRIATMLASPGFHASKTVVVEFKTQTNVPAYTEGHTITANAEYFRKRPQDVNALVHEATHVIQAYGSADNPSWLVEGLDDYIRFYIVEPETNGATIKPERIASVHYNDSYRTTANFLHWLVKQYGSNVIEELNAAMRDGRYKPEIWIKLTGHSADDLGAQWKQNLTATASN</sequence>
<dbReference type="Proteomes" id="UP001596391">
    <property type="component" value="Unassembled WGS sequence"/>
</dbReference>
<gene>
    <name evidence="2" type="ORF">ACFQBQ_04865</name>
</gene>
<feature type="chain" id="PRO_5046714449" evidence="1">
    <location>
        <begin position="22"/>
        <end position="236"/>
    </location>
</feature>
<comment type="caution">
    <text evidence="2">The sequence shown here is derived from an EMBL/GenBank/DDBJ whole genome shotgun (WGS) entry which is preliminary data.</text>
</comment>
<feature type="signal peptide" evidence="1">
    <location>
        <begin position="1"/>
        <end position="21"/>
    </location>
</feature>
<protein>
    <submittedName>
        <fullName evidence="2">Basic secretory family protein</fullName>
    </submittedName>
</protein>
<proteinExistence type="predicted"/>
<evidence type="ECO:0000313" key="2">
    <source>
        <dbReference type="EMBL" id="MFC6644932.1"/>
    </source>
</evidence>
<dbReference type="PANTHER" id="PTHR33321">
    <property type="match status" value="1"/>
</dbReference>
<dbReference type="InterPro" id="IPR007541">
    <property type="entry name" value="Uncharacterised_BSP"/>
</dbReference>
<evidence type="ECO:0000313" key="3">
    <source>
        <dbReference type="Proteomes" id="UP001596391"/>
    </source>
</evidence>
<keyword evidence="1" id="KW-0732">Signal</keyword>